<sequence>MFFSLPCLVAIFGKCAWKGAILEIGHNADDFLFLRLATEFPNLKSFVHSEYSQFDPETLLAHLHPNHQNLVFSIAISRLHRRGCNITKGEIPEADLWEKLVHLILATISADDSSEFVQCRVKLPNARTLNCTVFPPSNLALQRLLRAFPGMGHLEIRLEKPKLSETEEDEEEFVVQSEHHIPWPYVIRTLVVYTIWTASNRVDRVFCQMDFLVRLDVDWTGRRMLKELGRVCTNLKYARLDLRERCFRELVGLCVGYIRLKECRGSGHDILSDNIIGSAEWTCFGIKKLEMDVLGILRPSRGQESRLNTWRLNGNMGLTEEEQDATDLQLFSYEIQRQVYVRLGRPRELEELYLGQHIAPKTKVIFTKEEEDIPEGLEMKLASGLAELGVIGDLQKTGFGFTFGTPGLFSILASGLKDQYAMIETPNFLAYISSSLEPESCLACVPDFRLWHQVHTPLEHSHLAWKDPIWLWTIDFLDTTITECDYIWTDPSSSLEKIHLRIRRIRTRLADHARHIRHLTVDRDRDLQGAFLIGLNNLASLGLDGSMDEILHDNDEDLPELHEGTPLLVVVQPWKHEFDLEVFRNLDADGSVYWTWRNGEWR</sequence>
<accession>A0A9P6K336</accession>
<dbReference type="AlphaFoldDB" id="A0A9P6K336"/>
<comment type="caution">
    <text evidence="1">The sequence shown here is derived from an EMBL/GenBank/DDBJ whole genome shotgun (WGS) entry which is preliminary data.</text>
</comment>
<organism evidence="1 2">
    <name type="scientific">Mortierella hygrophila</name>
    <dbReference type="NCBI Taxonomy" id="979708"/>
    <lineage>
        <taxon>Eukaryota</taxon>
        <taxon>Fungi</taxon>
        <taxon>Fungi incertae sedis</taxon>
        <taxon>Mucoromycota</taxon>
        <taxon>Mortierellomycotina</taxon>
        <taxon>Mortierellomycetes</taxon>
        <taxon>Mortierellales</taxon>
        <taxon>Mortierellaceae</taxon>
        <taxon>Mortierella</taxon>
    </lineage>
</organism>
<dbReference type="EMBL" id="JAAAXW010000103">
    <property type="protein sequence ID" value="KAF9543870.1"/>
    <property type="molecule type" value="Genomic_DNA"/>
</dbReference>
<dbReference type="Proteomes" id="UP000723463">
    <property type="component" value="Unassembled WGS sequence"/>
</dbReference>
<name>A0A9P6K336_9FUNG</name>
<protein>
    <submittedName>
        <fullName evidence="1">Uncharacterized protein</fullName>
    </submittedName>
</protein>
<gene>
    <name evidence="1" type="ORF">EC957_000404</name>
</gene>
<keyword evidence="2" id="KW-1185">Reference proteome</keyword>
<reference evidence="1" key="1">
    <citation type="journal article" date="2020" name="Fungal Divers.">
        <title>Resolving the Mortierellaceae phylogeny through synthesis of multi-gene phylogenetics and phylogenomics.</title>
        <authorList>
            <person name="Vandepol N."/>
            <person name="Liber J."/>
            <person name="Desiro A."/>
            <person name="Na H."/>
            <person name="Kennedy M."/>
            <person name="Barry K."/>
            <person name="Grigoriev I.V."/>
            <person name="Miller A.N."/>
            <person name="O'Donnell K."/>
            <person name="Stajich J.E."/>
            <person name="Bonito G."/>
        </authorList>
    </citation>
    <scope>NUCLEOTIDE SEQUENCE</scope>
    <source>
        <strain evidence="1">NRRL 2591</strain>
    </source>
</reference>
<proteinExistence type="predicted"/>
<evidence type="ECO:0000313" key="1">
    <source>
        <dbReference type="EMBL" id="KAF9543870.1"/>
    </source>
</evidence>
<evidence type="ECO:0000313" key="2">
    <source>
        <dbReference type="Proteomes" id="UP000723463"/>
    </source>
</evidence>